<evidence type="ECO:0000256" key="2">
    <source>
        <dbReference type="ARBA" id="ARBA00009679"/>
    </source>
</evidence>
<dbReference type="CDD" id="cd03524">
    <property type="entry name" value="RPA2_OBF_family"/>
    <property type="match status" value="1"/>
</dbReference>
<proteinExistence type="inferred from homology"/>
<feature type="compositionally biased region" description="Acidic residues" evidence="8">
    <location>
        <begin position="921"/>
        <end position="934"/>
    </location>
</feature>
<evidence type="ECO:0000313" key="12">
    <source>
        <dbReference type="Proteomes" id="UP000807716"/>
    </source>
</evidence>
<feature type="domain" description="Zinc finger Mcm10/DnaG-type" evidence="9">
    <location>
        <begin position="616"/>
        <end position="660"/>
    </location>
</feature>
<dbReference type="GO" id="GO:0043596">
    <property type="term" value="C:nuclear replication fork"/>
    <property type="evidence" value="ECO:0007669"/>
    <property type="project" value="TreeGrafter"/>
</dbReference>
<sequence length="1132" mass="119569">MDAGSDDELELLEQLEQAKRLQAQIKAKLAAKKQKAQAQALEQKDTPPTASHHADVSGSTLLSQRSAIGDASSSSSTATTTTTTTTTTATTTTVPALPKTTRSRAGAKAGAGAHVSTTTTSTSASITPPVVGGSMVSATPANQMLRATPADPPKFRTPSPRAMNPFLVSPPSGAMSRKRQHSPSPLPRSARRPSWTTPSAAAASSSSSSAAGARGDGSSMLSPSRGRSRYGRVVDLANLPAMARNFPAELKEATRAEVKAKGGTGVSTTFTTEAEETRGGGGGVGGGGQDHLESHHRMSKRSRRSAGGDNVNDHDDGGGEHDVAAKDENGNDNHDADYDDDDGADNEDNYPSLPDGEDLDALVDQLEVPSDEDDGHAQEKDGEQKDVADSVAQPQSEHAATAEPETDSQGSRDSRDTQAINTAGAVGSDRLTGFRLSARNIEQKDLDERLASHKFFDLKDTEGIREVGHRLHNLGLLPSTRPGGRLDLSLSSSSSLSRGTATTGGATSARGAGGDEGTANKAEALPDWVVAGVVSAKSKPRTTAKHVRYCHFQLSDLRNHEVNVFMFREVMDRHYSQLRVGQVVALLSPKLLAQTDRLCTLGVQVEKTDNLVVIGMGHDIGFCEAVKLNGSDCGKAIDRRTGHYCTFHVQLAANKLRSKRGALLASTSSTFDLNQAEQLRVQQILKGGGGGSGGDGGYFQQQTRLGIRKPGEVDQGQSAMQQARRIRNMDGRDTNYIFDDGALGSSSMTEPTTPGKRKRQNDGDDPLTAFLMNQDNPGGMYLRQAMASKDVTWVKDITSPKTPTKGDPVLFPPDMVRRMGYDPVTGRFVPGSPKRREHDDPEARERSIRMLTDRIKSPPALPILMTGSGSGQGAKKGGGSSHRGKRLVVGDVFFSEKEKEEGPDKSGRTTPVQQRWINLDDASDDGDNLDDDDDNRLVEGPDGSPVLSFSAQRRKNLREAARAGGEPFGLVSPQATASVPRAASSSVRDQRSPFMTTSGVSTAVEARRQHQASPFLTTTTATSSSSSSSSLSMLSSRGVAARYSRTSSSTSSVTTATVAQSLSASSLSSSLSSKESIIPQSSQATTITTTTTSSIAPSASSTSSTHPRPQQPASSSSMAPKKFVSLSDSDSD</sequence>
<dbReference type="InterPro" id="IPR015408">
    <property type="entry name" value="Znf_Mcm10/DnaG"/>
</dbReference>
<feature type="compositionally biased region" description="Low complexity" evidence="8">
    <location>
        <begin position="106"/>
        <end position="127"/>
    </location>
</feature>
<protein>
    <recommendedName>
        <fullName evidence="13">Zinc finger Mcm10/DnaG-type domain-containing protein</fullName>
    </recommendedName>
</protein>
<feature type="compositionally biased region" description="Low complexity" evidence="8">
    <location>
        <begin position="199"/>
        <end position="219"/>
    </location>
</feature>
<keyword evidence="7" id="KW-0539">Nucleus</keyword>
<feature type="compositionally biased region" description="Low complexity" evidence="8">
    <location>
        <begin position="975"/>
        <end position="987"/>
    </location>
</feature>
<dbReference type="PANTHER" id="PTHR13454">
    <property type="entry name" value="PROTEIN MCM10 HOMOLOG"/>
    <property type="match status" value="1"/>
</dbReference>
<evidence type="ECO:0000256" key="7">
    <source>
        <dbReference type="ARBA" id="ARBA00023242"/>
    </source>
</evidence>
<dbReference type="EMBL" id="JAAAJB010000016">
    <property type="protein sequence ID" value="KAG0269877.1"/>
    <property type="molecule type" value="Genomic_DNA"/>
</dbReference>
<feature type="region of interest" description="Disordered" evidence="8">
    <location>
        <begin position="482"/>
        <end position="519"/>
    </location>
</feature>
<name>A0A9P6UCR1_9FUNG</name>
<keyword evidence="3" id="KW-0235">DNA replication</keyword>
<evidence type="ECO:0000256" key="8">
    <source>
        <dbReference type="SAM" id="MobiDB-lite"/>
    </source>
</evidence>
<evidence type="ECO:0000256" key="5">
    <source>
        <dbReference type="ARBA" id="ARBA00022771"/>
    </source>
</evidence>
<feature type="region of interest" description="Disordered" evidence="8">
    <location>
        <begin position="33"/>
        <end position="230"/>
    </location>
</feature>
<feature type="compositionally biased region" description="Acidic residues" evidence="8">
    <location>
        <begin position="337"/>
        <end position="348"/>
    </location>
</feature>
<feature type="compositionally biased region" description="Low complexity" evidence="8">
    <location>
        <begin position="1016"/>
        <end position="1120"/>
    </location>
</feature>
<comment type="similarity">
    <text evidence="2">Belongs to the MCM10 family.</text>
</comment>
<feature type="compositionally biased region" description="Basic and acidic residues" evidence="8">
    <location>
        <begin position="834"/>
        <end position="856"/>
    </location>
</feature>
<dbReference type="InterPro" id="IPR055065">
    <property type="entry name" value="OB_MCM10"/>
</dbReference>
<feature type="compositionally biased region" description="Basic and acidic residues" evidence="8">
    <location>
        <begin position="375"/>
        <end position="388"/>
    </location>
</feature>
<feature type="compositionally biased region" description="Low complexity" evidence="8">
    <location>
        <begin position="483"/>
        <end position="510"/>
    </location>
</feature>
<organism evidence="11 12">
    <name type="scientific">Actinomortierella ambigua</name>
    <dbReference type="NCBI Taxonomy" id="1343610"/>
    <lineage>
        <taxon>Eukaryota</taxon>
        <taxon>Fungi</taxon>
        <taxon>Fungi incertae sedis</taxon>
        <taxon>Mucoromycota</taxon>
        <taxon>Mortierellomycotina</taxon>
        <taxon>Mortierellomycetes</taxon>
        <taxon>Mortierellales</taxon>
        <taxon>Mortierellaceae</taxon>
        <taxon>Actinomortierella</taxon>
    </lineage>
</organism>
<dbReference type="InterPro" id="IPR040184">
    <property type="entry name" value="Mcm10"/>
</dbReference>
<dbReference type="GO" id="GO:0003697">
    <property type="term" value="F:single-stranded DNA binding"/>
    <property type="evidence" value="ECO:0007669"/>
    <property type="project" value="InterPro"/>
</dbReference>
<dbReference type="InterPro" id="IPR012340">
    <property type="entry name" value="NA-bd_OB-fold"/>
</dbReference>
<dbReference type="Pfam" id="PF22379">
    <property type="entry name" value="OB_MCM10"/>
    <property type="match status" value="1"/>
</dbReference>
<feature type="compositionally biased region" description="Gly residues" evidence="8">
    <location>
        <begin position="279"/>
        <end position="289"/>
    </location>
</feature>
<feature type="compositionally biased region" description="Basic and acidic residues" evidence="8">
    <location>
        <begin position="311"/>
        <end position="336"/>
    </location>
</feature>
<keyword evidence="6" id="KW-0862">Zinc</keyword>
<dbReference type="GO" id="GO:0006270">
    <property type="term" value="P:DNA replication initiation"/>
    <property type="evidence" value="ECO:0007669"/>
    <property type="project" value="InterPro"/>
</dbReference>
<dbReference type="GO" id="GO:0008270">
    <property type="term" value="F:zinc ion binding"/>
    <property type="evidence" value="ECO:0007669"/>
    <property type="project" value="UniProtKB-KW"/>
</dbReference>
<evidence type="ECO:0000256" key="3">
    <source>
        <dbReference type="ARBA" id="ARBA00022705"/>
    </source>
</evidence>
<keyword evidence="4" id="KW-0479">Metal-binding</keyword>
<reference evidence="11" key="1">
    <citation type="journal article" date="2020" name="Fungal Divers.">
        <title>Resolving the Mortierellaceae phylogeny through synthesis of multi-gene phylogenetics and phylogenomics.</title>
        <authorList>
            <person name="Vandepol N."/>
            <person name="Liber J."/>
            <person name="Desiro A."/>
            <person name="Na H."/>
            <person name="Kennedy M."/>
            <person name="Barry K."/>
            <person name="Grigoriev I.V."/>
            <person name="Miller A.N."/>
            <person name="O'Donnell K."/>
            <person name="Stajich J.E."/>
            <person name="Bonito G."/>
        </authorList>
    </citation>
    <scope>NUCLEOTIDE SEQUENCE</scope>
    <source>
        <strain evidence="11">BC1065</strain>
    </source>
</reference>
<gene>
    <name evidence="11" type="ORF">DFQ27_001721</name>
</gene>
<keyword evidence="5" id="KW-0863">Zinc-finger</keyword>
<feature type="region of interest" description="Disordered" evidence="8">
    <location>
        <begin position="735"/>
        <end position="766"/>
    </location>
</feature>
<evidence type="ECO:0000256" key="1">
    <source>
        <dbReference type="ARBA" id="ARBA00004123"/>
    </source>
</evidence>
<evidence type="ECO:0000259" key="10">
    <source>
        <dbReference type="Pfam" id="PF22379"/>
    </source>
</evidence>
<dbReference type="Pfam" id="PF09329">
    <property type="entry name" value="zf-primase"/>
    <property type="match status" value="1"/>
</dbReference>
<dbReference type="Proteomes" id="UP000807716">
    <property type="component" value="Unassembled WGS sequence"/>
</dbReference>
<feature type="domain" description="MCM10 OB-fold" evidence="10">
    <location>
        <begin position="526"/>
        <end position="598"/>
    </location>
</feature>
<dbReference type="AlphaFoldDB" id="A0A9P6UCR1"/>
<evidence type="ECO:0000256" key="6">
    <source>
        <dbReference type="ARBA" id="ARBA00022833"/>
    </source>
</evidence>
<accession>A0A9P6UCR1</accession>
<dbReference type="OrthoDB" id="273123at2759"/>
<comment type="subcellular location">
    <subcellularLocation>
        <location evidence="1">Nucleus</location>
    </subcellularLocation>
</comment>
<evidence type="ECO:0000259" key="9">
    <source>
        <dbReference type="Pfam" id="PF09329"/>
    </source>
</evidence>
<evidence type="ECO:0000256" key="4">
    <source>
        <dbReference type="ARBA" id="ARBA00022723"/>
    </source>
</evidence>
<dbReference type="GO" id="GO:0003688">
    <property type="term" value="F:DNA replication origin binding"/>
    <property type="evidence" value="ECO:0007669"/>
    <property type="project" value="TreeGrafter"/>
</dbReference>
<evidence type="ECO:0000313" key="11">
    <source>
        <dbReference type="EMBL" id="KAG0269877.1"/>
    </source>
</evidence>
<feature type="compositionally biased region" description="Gly residues" evidence="8">
    <location>
        <begin position="868"/>
        <end position="881"/>
    </location>
</feature>
<feature type="compositionally biased region" description="Basic and acidic residues" evidence="8">
    <location>
        <begin position="894"/>
        <end position="907"/>
    </location>
</feature>
<feature type="compositionally biased region" description="Polar residues" evidence="8">
    <location>
        <begin position="57"/>
        <end position="66"/>
    </location>
</feature>
<feature type="region of interest" description="Disordered" evidence="8">
    <location>
        <begin position="824"/>
        <end position="1132"/>
    </location>
</feature>
<comment type="caution">
    <text evidence="11">The sequence shown here is derived from an EMBL/GenBank/DDBJ whole genome shotgun (WGS) entry which is preliminary data.</text>
</comment>
<feature type="compositionally biased region" description="Low complexity" evidence="8">
    <location>
        <begin position="71"/>
        <end position="93"/>
    </location>
</feature>
<dbReference type="Gene3D" id="2.40.50.140">
    <property type="entry name" value="Nucleic acid-binding proteins"/>
    <property type="match status" value="1"/>
</dbReference>
<keyword evidence="12" id="KW-1185">Reference proteome</keyword>
<feature type="region of interest" description="Disordered" evidence="8">
    <location>
        <begin position="255"/>
        <end position="416"/>
    </location>
</feature>
<dbReference type="PANTHER" id="PTHR13454:SF11">
    <property type="entry name" value="PROTEIN MCM10 HOMOLOG"/>
    <property type="match status" value="1"/>
</dbReference>
<evidence type="ECO:0008006" key="13">
    <source>
        <dbReference type="Google" id="ProtNLM"/>
    </source>
</evidence>